<dbReference type="CDD" id="cd02966">
    <property type="entry name" value="TlpA_like_family"/>
    <property type="match status" value="1"/>
</dbReference>
<keyword evidence="3" id="KW-1015">Disulfide bond</keyword>
<feature type="signal peptide" evidence="6">
    <location>
        <begin position="1"/>
        <end position="32"/>
    </location>
</feature>
<keyword evidence="6" id="KW-0732">Signal</keyword>
<comment type="subcellular location">
    <subcellularLocation>
        <location evidence="1">Cell envelope</location>
    </subcellularLocation>
</comment>
<evidence type="ECO:0000313" key="9">
    <source>
        <dbReference type="Proteomes" id="UP001216907"/>
    </source>
</evidence>
<sequence>MTSRHPSPTSRVRALARTVPVGALGLILTAGAAWGQQAPATSPTSTATTKGEAANLSRPQKGTAAALLAIDAEYAEKLKGLDLGRLKQLQELAVGLKPKEAAAVYEQLFRSAIAADLFAQAEPAADAALKAGLPSPSCLALANLVKLIAECDRGDFDQSLKDLAALLARKADPKAEAGVVLSSAELLGVADSYYQRLVHAGRYDVATRAFQLVLEQADADDVRDYLGSRLNRLKLVGKPAPAIQGKDLDGRPFDLAALRGKVVLVVFWASWCLPSAAEITWLQEVYDADHARGFEIVGVNLDPLQDEQADVESYIPNVRRFALDYNLRWPNLMNRPGAGDVAKAYGVAEIPASVLIDRDGKVVGLDLVRKNLEPTVAKLVGP</sequence>
<name>A0ABT6F528_9BACT</name>
<organism evidence="8 9">
    <name type="scientific">Paludisphaera mucosa</name>
    <dbReference type="NCBI Taxonomy" id="3030827"/>
    <lineage>
        <taxon>Bacteria</taxon>
        <taxon>Pseudomonadati</taxon>
        <taxon>Planctomycetota</taxon>
        <taxon>Planctomycetia</taxon>
        <taxon>Isosphaerales</taxon>
        <taxon>Isosphaeraceae</taxon>
        <taxon>Paludisphaera</taxon>
    </lineage>
</organism>
<evidence type="ECO:0000256" key="4">
    <source>
        <dbReference type="ARBA" id="ARBA00023284"/>
    </source>
</evidence>
<dbReference type="PANTHER" id="PTHR42852:SF6">
    <property type="entry name" value="THIOL:DISULFIDE INTERCHANGE PROTEIN DSBE"/>
    <property type="match status" value="1"/>
</dbReference>
<comment type="caution">
    <text evidence="8">The sequence shown here is derived from an EMBL/GenBank/DDBJ whole genome shotgun (WGS) entry which is preliminary data.</text>
</comment>
<dbReference type="RefSeq" id="WP_277858888.1">
    <property type="nucleotide sequence ID" value="NZ_JARRAG010000001.1"/>
</dbReference>
<evidence type="ECO:0000256" key="3">
    <source>
        <dbReference type="ARBA" id="ARBA00023157"/>
    </source>
</evidence>
<keyword evidence="9" id="KW-1185">Reference proteome</keyword>
<dbReference type="InterPro" id="IPR036249">
    <property type="entry name" value="Thioredoxin-like_sf"/>
</dbReference>
<keyword evidence="4" id="KW-0676">Redox-active center</keyword>
<reference evidence="8 9" key="1">
    <citation type="submission" date="2023-03" db="EMBL/GenBank/DDBJ databases">
        <title>Paludisphaera mucosa sp. nov. a novel planctomycete from northern fen.</title>
        <authorList>
            <person name="Ivanova A."/>
        </authorList>
    </citation>
    <scope>NUCLEOTIDE SEQUENCE [LARGE SCALE GENOMIC DNA]</scope>
    <source>
        <strain evidence="8 9">Pla2</strain>
    </source>
</reference>
<dbReference type="SUPFAM" id="SSF52833">
    <property type="entry name" value="Thioredoxin-like"/>
    <property type="match status" value="1"/>
</dbReference>
<evidence type="ECO:0000256" key="1">
    <source>
        <dbReference type="ARBA" id="ARBA00004196"/>
    </source>
</evidence>
<evidence type="ECO:0000313" key="8">
    <source>
        <dbReference type="EMBL" id="MDG3002524.1"/>
    </source>
</evidence>
<accession>A0ABT6F528</accession>
<dbReference type="EMBL" id="JARRAG010000001">
    <property type="protein sequence ID" value="MDG3002524.1"/>
    <property type="molecule type" value="Genomic_DNA"/>
</dbReference>
<evidence type="ECO:0000256" key="6">
    <source>
        <dbReference type="SAM" id="SignalP"/>
    </source>
</evidence>
<feature type="chain" id="PRO_5047452423" evidence="6">
    <location>
        <begin position="33"/>
        <end position="382"/>
    </location>
</feature>
<dbReference type="PANTHER" id="PTHR42852">
    <property type="entry name" value="THIOL:DISULFIDE INTERCHANGE PROTEIN DSBE"/>
    <property type="match status" value="1"/>
</dbReference>
<dbReference type="Proteomes" id="UP001216907">
    <property type="component" value="Unassembled WGS sequence"/>
</dbReference>
<feature type="domain" description="Thioredoxin" evidence="7">
    <location>
        <begin position="234"/>
        <end position="382"/>
    </location>
</feature>
<dbReference type="Gene3D" id="3.40.30.10">
    <property type="entry name" value="Glutaredoxin"/>
    <property type="match status" value="1"/>
</dbReference>
<proteinExistence type="predicted"/>
<dbReference type="Pfam" id="PF00578">
    <property type="entry name" value="AhpC-TSA"/>
    <property type="match status" value="1"/>
</dbReference>
<dbReference type="InterPro" id="IPR000866">
    <property type="entry name" value="AhpC/TSA"/>
</dbReference>
<evidence type="ECO:0000256" key="5">
    <source>
        <dbReference type="SAM" id="MobiDB-lite"/>
    </source>
</evidence>
<feature type="region of interest" description="Disordered" evidence="5">
    <location>
        <begin position="37"/>
        <end position="58"/>
    </location>
</feature>
<dbReference type="InterPro" id="IPR013766">
    <property type="entry name" value="Thioredoxin_domain"/>
</dbReference>
<evidence type="ECO:0000259" key="7">
    <source>
        <dbReference type="PROSITE" id="PS51352"/>
    </source>
</evidence>
<evidence type="ECO:0000256" key="2">
    <source>
        <dbReference type="ARBA" id="ARBA00022748"/>
    </source>
</evidence>
<keyword evidence="2" id="KW-0201">Cytochrome c-type biogenesis</keyword>
<gene>
    <name evidence="8" type="ORF">PZE19_01880</name>
</gene>
<protein>
    <submittedName>
        <fullName evidence="8">TlpA disulfide reductase family protein</fullName>
    </submittedName>
</protein>
<dbReference type="PROSITE" id="PS51352">
    <property type="entry name" value="THIOREDOXIN_2"/>
    <property type="match status" value="1"/>
</dbReference>
<dbReference type="InterPro" id="IPR050553">
    <property type="entry name" value="Thioredoxin_ResA/DsbE_sf"/>
</dbReference>
<feature type="compositionally biased region" description="Low complexity" evidence="5">
    <location>
        <begin position="37"/>
        <end position="49"/>
    </location>
</feature>